<evidence type="ECO:0000313" key="1">
    <source>
        <dbReference type="EMBL" id="AGV17026.1"/>
    </source>
</evidence>
<accession>A0A2I3C7F1</accession>
<dbReference type="Pfam" id="PF25759">
    <property type="entry name" value="HP1_ORF34"/>
    <property type="match status" value="1"/>
</dbReference>
<dbReference type="KEGG" id="vag:N646_1193"/>
<protein>
    <submittedName>
        <fullName evidence="1">Uncharacterized protein</fullName>
    </submittedName>
</protein>
<dbReference type="RefSeq" id="WP_017821188.1">
    <property type="nucleotide sequence ID" value="NC_022349.1"/>
</dbReference>
<organism evidence="1 2">
    <name type="scientific">Vibrio alginolyticus (strain ATCC 17749 / DSM 2171 / NBRC 15630 / NCIMB 1903 / NCTC 12160 / XII-53)</name>
    <dbReference type="NCBI Taxonomy" id="1219076"/>
    <lineage>
        <taxon>Bacteria</taxon>
        <taxon>Pseudomonadati</taxon>
        <taxon>Pseudomonadota</taxon>
        <taxon>Gammaproteobacteria</taxon>
        <taxon>Vibrionales</taxon>
        <taxon>Vibrionaceae</taxon>
        <taxon>Vibrio</taxon>
    </lineage>
</organism>
<evidence type="ECO:0000313" key="2">
    <source>
        <dbReference type="Proteomes" id="UP000016714"/>
    </source>
</evidence>
<proteinExistence type="predicted"/>
<dbReference type="InterPro" id="IPR057869">
    <property type="entry name" value="HP1_YO34"/>
</dbReference>
<dbReference type="Proteomes" id="UP000016714">
    <property type="component" value="Chromosome 1"/>
</dbReference>
<dbReference type="AlphaFoldDB" id="A0A2I3C7F1"/>
<name>A0A2I3C7F1_VIBAX</name>
<sequence length="157" mass="17872">MLALDGVPINLDSMTVEMSMEFKDQDMSGQSSGTEVAEQGDKGKKLTFSGRVPFIRIETLTQLYAFASDKDESNARRIYRIGNDIALALKIRNVKFTGRIQAREHETLQAWNVSFELREYNSVAEQKEQRIKAQSKPEQRENTRLKQALITAEEATQ</sequence>
<gene>
    <name evidence="1" type="ORF">N646_1193</name>
</gene>
<dbReference type="EMBL" id="CP006718">
    <property type="protein sequence ID" value="AGV17026.1"/>
    <property type="molecule type" value="Genomic_DNA"/>
</dbReference>
<dbReference type="HOGENOM" id="CLU_120897_1_0_6"/>
<reference evidence="1 2" key="1">
    <citation type="journal article" date="2015" name="Genome Announc.">
        <title>Complete genome sequence of Vibrio alginolyticus ATCC 17749.</title>
        <authorList>
            <person name="Liu X.F."/>
            <person name="Cao Y."/>
            <person name="Zhang H.L."/>
            <person name="Chen Y.J."/>
            <person name="Hu C.J."/>
        </authorList>
    </citation>
    <scope>NUCLEOTIDE SEQUENCE [LARGE SCALE GENOMIC DNA]</scope>
    <source>
        <strain evidence="2">ATCC 17749 / DSM 2171 / NBRC 15630 / NCIMB 1903 / NCTC 12160 / XII-53</strain>
    </source>
</reference>